<dbReference type="Proteomes" id="UP000183039">
    <property type="component" value="Unassembled WGS sequence"/>
</dbReference>
<evidence type="ECO:0000313" key="4">
    <source>
        <dbReference type="Proteomes" id="UP000183039"/>
    </source>
</evidence>
<reference evidence="1 3" key="2">
    <citation type="submission" date="2015-12" db="EMBL/GenBank/DDBJ databases">
        <authorList>
            <person name="Lauer A."/>
            <person name="Humrighouse B."/>
            <person name="Loparev V."/>
            <person name="Shewmaker P.L."/>
            <person name="Whitney A.M."/>
            <person name="McLaughlin R.W."/>
        </authorList>
    </citation>
    <scope>NUCLEOTIDE SEQUENCE [LARGE SCALE GENOMIC DNA]</scope>
    <source>
        <strain evidence="1 3">LMG 23085</strain>
    </source>
</reference>
<name>A0A0S3K9Q3_9ENTE</name>
<evidence type="ECO:0008006" key="5">
    <source>
        <dbReference type="Google" id="ProtNLM"/>
    </source>
</evidence>
<reference evidence="2 4" key="1">
    <citation type="submission" date="2014-12" db="EMBL/GenBank/DDBJ databases">
        <title>Draft genome sequences of 29 type strains of Enterococci.</title>
        <authorList>
            <person name="Zhong Z."/>
            <person name="Sun Z."/>
            <person name="Liu W."/>
            <person name="Zhang W."/>
            <person name="Zhang H."/>
        </authorList>
    </citation>
    <scope>NUCLEOTIDE SEQUENCE [LARGE SCALE GENOMIC DNA]</scope>
    <source>
        <strain evidence="2 4">DSM 22801</strain>
    </source>
</reference>
<dbReference type="RefSeq" id="WP_071877716.1">
    <property type="nucleotide sequence ID" value="NZ_JXLC01000011.1"/>
</dbReference>
<gene>
    <name evidence="1" type="ORF">ATZ33_06670</name>
    <name evidence="2" type="ORF">RV15_GL000379</name>
</gene>
<evidence type="ECO:0000313" key="2">
    <source>
        <dbReference type="EMBL" id="OJG91712.1"/>
    </source>
</evidence>
<sequence length="267" mass="28234">MLEKAKNSLLVKMVLLAVIVMTISQCFSPAIAIAAESHGNKINSESVYKDKNANQSFGKMMELANNSSEIKDSEKTEEIKNFVNRDISNENILLNSSNANLDLENATFLNITKNSQNYTSISIPISGEGYSLISNLTVVYGESNELVSFSETLITKSSSDKFIISSYIDGQLIQSNKTNIDYISDNEIQKGLDGLKADAQKIETRGIGAIAGCIAAVAGVNGVVAYLIAGTCIASCPAVVPICVACIGAVATIGAADIGAVIACFNL</sequence>
<accession>A0A0S3K9Q3</accession>
<dbReference type="AlphaFoldDB" id="A0A0S3K9Q3"/>
<organism evidence="2 4">
    <name type="scientific">Enterococcus silesiacus</name>
    <dbReference type="NCBI Taxonomy" id="332949"/>
    <lineage>
        <taxon>Bacteria</taxon>
        <taxon>Bacillati</taxon>
        <taxon>Bacillota</taxon>
        <taxon>Bacilli</taxon>
        <taxon>Lactobacillales</taxon>
        <taxon>Enterococcaceae</taxon>
        <taxon>Enterococcus</taxon>
    </lineage>
</organism>
<protein>
    <recommendedName>
        <fullName evidence="5">Bacteriocin</fullName>
    </recommendedName>
</protein>
<dbReference type="OrthoDB" id="9935583at2"/>
<dbReference type="EMBL" id="JXLC01000011">
    <property type="protein sequence ID" value="OJG91712.1"/>
    <property type="molecule type" value="Genomic_DNA"/>
</dbReference>
<keyword evidence="3" id="KW-1185">Reference proteome</keyword>
<dbReference type="Proteomes" id="UP000065511">
    <property type="component" value="Chromosome"/>
</dbReference>
<dbReference type="EMBL" id="CP013614">
    <property type="protein sequence ID" value="ALS01062.1"/>
    <property type="molecule type" value="Genomic_DNA"/>
</dbReference>
<proteinExistence type="predicted"/>
<evidence type="ECO:0000313" key="1">
    <source>
        <dbReference type="EMBL" id="ALS01062.1"/>
    </source>
</evidence>
<dbReference type="KEGG" id="ess:ATZ33_06670"/>
<evidence type="ECO:0000313" key="3">
    <source>
        <dbReference type="Proteomes" id="UP000065511"/>
    </source>
</evidence>